<evidence type="ECO:0000313" key="2">
    <source>
        <dbReference type="EMBL" id="KAH0857728.1"/>
    </source>
</evidence>
<dbReference type="InterPro" id="IPR057192">
    <property type="entry name" value="DUF7870"/>
</dbReference>
<reference evidence="2 3" key="1">
    <citation type="submission" date="2021-05" db="EMBL/GenBank/DDBJ databases">
        <title>Genome Assembly of Synthetic Allotetraploid Brassica napus Reveals Homoeologous Exchanges between Subgenomes.</title>
        <authorList>
            <person name="Davis J.T."/>
        </authorList>
    </citation>
    <scope>NUCLEOTIDE SEQUENCE [LARGE SCALE GENOMIC DNA]</scope>
    <source>
        <strain evidence="3">cv. Da-Ae</strain>
        <tissue evidence="2">Seedling</tissue>
    </source>
</reference>
<gene>
    <name evidence="2" type="ORF">HID58_085989</name>
</gene>
<name>A0ABQ7XRP4_BRANA</name>
<sequence length="461" mass="52747">MAIERMRQLMSLWSNLKSSRVSLTGGNHTAARHSKNIKKMVFVTVQNIHSMCQKHFHYLLKKKDGSSYSLGSEDSSPKASRSEVLSLFMRSTLLALLFLSFTWLSLLKHETDATAASKSVEPDHHRLLPSLLNDLEKEGLFKLGDKALLLSEGDGEVTGTSYSQTIIETEVLVVSASDEEMKRMVPSKTFDFAFAHSRHIDSVEFLDRTLKVGGILTVQLNHHDLPTHFLKHLNYEIVYMRSSDYTVMAMRKTEETEQKQSIATTTGRKLLSIKEEEAKKKALSKLEDVLLEPPRAASRKSRTYLKRTRYLPDLMGDSLDLKSYSRRVFIDVGDGKGSSGTEWFVKNYPTKKLRFEMYKIQTVNDEMSIESENMGITEWLKENVKDEEYVVMKAEAEVVEEMMRNKSIKMVDELFLECKPKGLGLRGRRTMQSKSGRAYWECLALYGKLRDEGVAVHQWWG</sequence>
<protein>
    <recommendedName>
        <fullName evidence="1">DUF7870 domain-containing protein</fullName>
    </recommendedName>
</protein>
<organism evidence="2 3">
    <name type="scientific">Brassica napus</name>
    <name type="common">Rape</name>
    <dbReference type="NCBI Taxonomy" id="3708"/>
    <lineage>
        <taxon>Eukaryota</taxon>
        <taxon>Viridiplantae</taxon>
        <taxon>Streptophyta</taxon>
        <taxon>Embryophyta</taxon>
        <taxon>Tracheophyta</taxon>
        <taxon>Spermatophyta</taxon>
        <taxon>Magnoliopsida</taxon>
        <taxon>eudicotyledons</taxon>
        <taxon>Gunneridae</taxon>
        <taxon>Pentapetalae</taxon>
        <taxon>rosids</taxon>
        <taxon>malvids</taxon>
        <taxon>Brassicales</taxon>
        <taxon>Brassicaceae</taxon>
        <taxon>Brassiceae</taxon>
        <taxon>Brassica</taxon>
    </lineage>
</organism>
<accession>A0ABQ7XRP4</accession>
<dbReference type="EMBL" id="JAGKQM010000019">
    <property type="protein sequence ID" value="KAH0857728.1"/>
    <property type="molecule type" value="Genomic_DNA"/>
</dbReference>
<keyword evidence="3" id="KW-1185">Reference proteome</keyword>
<feature type="domain" description="DUF7870" evidence="1">
    <location>
        <begin position="283"/>
        <end position="460"/>
    </location>
</feature>
<dbReference type="PANTHER" id="PTHR33597:SF18">
    <property type="entry name" value="METHYLTRANSFERASE TYPE 11 DOMAIN-CONTAINING PROTEIN"/>
    <property type="match status" value="1"/>
</dbReference>
<evidence type="ECO:0000259" key="1">
    <source>
        <dbReference type="Pfam" id="PF25276"/>
    </source>
</evidence>
<comment type="caution">
    <text evidence="2">The sequence shown here is derived from an EMBL/GenBank/DDBJ whole genome shotgun (WGS) entry which is preliminary data.</text>
</comment>
<evidence type="ECO:0000313" key="3">
    <source>
        <dbReference type="Proteomes" id="UP000824890"/>
    </source>
</evidence>
<proteinExistence type="predicted"/>
<dbReference type="PANTHER" id="PTHR33597">
    <property type="entry name" value="OS02G0760400 PROTEIN"/>
    <property type="match status" value="1"/>
</dbReference>
<dbReference type="Pfam" id="PF25276">
    <property type="entry name" value="DUF7870"/>
    <property type="match status" value="1"/>
</dbReference>
<dbReference type="Proteomes" id="UP000824890">
    <property type="component" value="Unassembled WGS sequence"/>
</dbReference>